<keyword evidence="6" id="KW-1185">Reference proteome</keyword>
<evidence type="ECO:0000256" key="3">
    <source>
        <dbReference type="ARBA" id="ARBA00023163"/>
    </source>
</evidence>
<name>A0A2P8CFB4_9ACTN</name>
<organism evidence="5 6">
    <name type="scientific">Murinocardiopsis flavida</name>
    <dbReference type="NCBI Taxonomy" id="645275"/>
    <lineage>
        <taxon>Bacteria</taxon>
        <taxon>Bacillati</taxon>
        <taxon>Actinomycetota</taxon>
        <taxon>Actinomycetes</taxon>
        <taxon>Streptosporangiales</taxon>
        <taxon>Nocardiopsidaceae</taxon>
        <taxon>Murinocardiopsis</taxon>
    </lineage>
</organism>
<gene>
    <name evidence="5" type="ORF">CLV63_14011</name>
</gene>
<dbReference type="Proteomes" id="UP000240542">
    <property type="component" value="Unassembled WGS sequence"/>
</dbReference>
<evidence type="ECO:0000313" key="6">
    <source>
        <dbReference type="Proteomes" id="UP000240542"/>
    </source>
</evidence>
<dbReference type="EMBL" id="PYGA01000040">
    <property type="protein sequence ID" value="PSK83559.1"/>
    <property type="molecule type" value="Genomic_DNA"/>
</dbReference>
<keyword evidence="2" id="KW-0238">DNA-binding</keyword>
<proteinExistence type="predicted"/>
<evidence type="ECO:0000313" key="5">
    <source>
        <dbReference type="EMBL" id="PSK83559.1"/>
    </source>
</evidence>
<dbReference type="PROSITE" id="PS51118">
    <property type="entry name" value="HTH_HXLR"/>
    <property type="match status" value="1"/>
</dbReference>
<sequence>MAEPAIEDHTVERHCPTFQAAVELIGRRWNGAIVLAAERGARRFCEFAAAIPGMSERLLAQRLRELEDARIMIRTVEAGRPVSITYTLSERGEELARAVRPLIDWGERWLSEEMDGRQ</sequence>
<protein>
    <submittedName>
        <fullName evidence="5">HxlR family transcriptional regulator</fullName>
    </submittedName>
</protein>
<dbReference type="PANTHER" id="PTHR33204:SF37">
    <property type="entry name" value="HTH-TYPE TRANSCRIPTIONAL REGULATOR YODB"/>
    <property type="match status" value="1"/>
</dbReference>
<dbReference type="OrthoDB" id="9800966at2"/>
<dbReference type="InterPro" id="IPR036390">
    <property type="entry name" value="WH_DNA-bd_sf"/>
</dbReference>
<evidence type="ECO:0000256" key="1">
    <source>
        <dbReference type="ARBA" id="ARBA00023015"/>
    </source>
</evidence>
<evidence type="ECO:0000256" key="2">
    <source>
        <dbReference type="ARBA" id="ARBA00023125"/>
    </source>
</evidence>
<accession>A0A2P8CFB4</accession>
<dbReference type="Pfam" id="PF01638">
    <property type="entry name" value="HxlR"/>
    <property type="match status" value="1"/>
</dbReference>
<dbReference type="InterPro" id="IPR002577">
    <property type="entry name" value="HTH_HxlR"/>
</dbReference>
<keyword evidence="3" id="KW-0804">Transcription</keyword>
<keyword evidence="1" id="KW-0805">Transcription regulation</keyword>
<dbReference type="SUPFAM" id="SSF46785">
    <property type="entry name" value="Winged helix' DNA-binding domain"/>
    <property type="match status" value="1"/>
</dbReference>
<feature type="domain" description="HTH hxlR-type" evidence="4">
    <location>
        <begin position="15"/>
        <end position="114"/>
    </location>
</feature>
<comment type="caution">
    <text evidence="5">The sequence shown here is derived from an EMBL/GenBank/DDBJ whole genome shotgun (WGS) entry which is preliminary data.</text>
</comment>
<dbReference type="PANTHER" id="PTHR33204">
    <property type="entry name" value="TRANSCRIPTIONAL REGULATOR, MARR FAMILY"/>
    <property type="match status" value="1"/>
</dbReference>
<evidence type="ECO:0000259" key="4">
    <source>
        <dbReference type="PROSITE" id="PS51118"/>
    </source>
</evidence>
<dbReference type="AlphaFoldDB" id="A0A2P8CFB4"/>
<reference evidence="5 6" key="1">
    <citation type="submission" date="2018-03" db="EMBL/GenBank/DDBJ databases">
        <title>Genomic Encyclopedia of Archaeal and Bacterial Type Strains, Phase II (KMG-II): from individual species to whole genera.</title>
        <authorList>
            <person name="Goeker M."/>
        </authorList>
    </citation>
    <scope>NUCLEOTIDE SEQUENCE [LARGE SCALE GENOMIC DNA]</scope>
    <source>
        <strain evidence="5 6">DSM 45312</strain>
    </source>
</reference>
<dbReference type="InterPro" id="IPR036388">
    <property type="entry name" value="WH-like_DNA-bd_sf"/>
</dbReference>
<dbReference type="Gene3D" id="1.10.10.10">
    <property type="entry name" value="Winged helix-like DNA-binding domain superfamily/Winged helix DNA-binding domain"/>
    <property type="match status" value="1"/>
</dbReference>
<dbReference type="RefSeq" id="WP_106586957.1">
    <property type="nucleotide sequence ID" value="NZ_PYGA01000040.1"/>
</dbReference>
<dbReference type="GO" id="GO:0003677">
    <property type="term" value="F:DNA binding"/>
    <property type="evidence" value="ECO:0007669"/>
    <property type="project" value="UniProtKB-KW"/>
</dbReference>